<reference evidence="9" key="1">
    <citation type="submission" date="2018-01" db="EMBL/GenBank/DDBJ databases">
        <authorList>
            <person name="Clerissi C."/>
        </authorList>
    </citation>
    <scope>NUCLEOTIDE SEQUENCE</scope>
    <source>
        <strain evidence="9">Cupriavidus taiwanensis STM 8556</strain>
    </source>
</reference>
<keyword evidence="3" id="KW-0285">Flavoprotein</keyword>
<feature type="domain" description="Acyl-CoA dehydrogenase/oxidase C-terminal" evidence="6">
    <location>
        <begin position="234"/>
        <end position="400"/>
    </location>
</feature>
<sequence>MHFQPDPTLDSFRQEVRQFLRHHLPADLPRRKDGMRSPRADLVRWQRLLDAHGWGAPYWSQEHGGTGWSVAQRLVFDEECAAAGTPSLDGFAHKLVGPVINHFATPEQKAEHLPHIFQGTRLWCQGFSEPGSGSDLASLRTRAERVTGADGDHYVVNGQKIWTSYAHQADWIFLLVRTDPQAKKQAGISFLLVDMKSPGITVRPIISIDGCHHLNETFFDNVRVPAANLVGTENEGWKLTKFLLNNEHATTADLPTLRRFLSQLHALAGSARAGGMALAERHEFLLRLARCEAELRAITVMVQRVAAMEQDHSAAAHAMGSILKVRGTELQQRMSEFLVETLGDHGAVAYPDPHARNAGRRALPMEEAARGVATEMFFRRATTIYGGTSEVQRSIIARSLFQF</sequence>
<evidence type="ECO:0000256" key="5">
    <source>
        <dbReference type="ARBA" id="ARBA00023002"/>
    </source>
</evidence>
<dbReference type="InterPro" id="IPR013786">
    <property type="entry name" value="AcylCoA_DH/ox_N"/>
</dbReference>
<organism evidence="9">
    <name type="scientific">Cupriavidus taiwanensis</name>
    <dbReference type="NCBI Taxonomy" id="164546"/>
    <lineage>
        <taxon>Bacteria</taxon>
        <taxon>Pseudomonadati</taxon>
        <taxon>Pseudomonadota</taxon>
        <taxon>Betaproteobacteria</taxon>
        <taxon>Burkholderiales</taxon>
        <taxon>Burkholderiaceae</taxon>
        <taxon>Cupriavidus</taxon>
    </lineage>
</organism>
<dbReference type="InterPro" id="IPR009100">
    <property type="entry name" value="AcylCoA_DH/oxidase_NM_dom_sf"/>
</dbReference>
<dbReference type="Pfam" id="PF02771">
    <property type="entry name" value="Acyl-CoA_dh_N"/>
    <property type="match status" value="1"/>
</dbReference>
<evidence type="ECO:0000313" key="9">
    <source>
        <dbReference type="EMBL" id="SOZ68843.1"/>
    </source>
</evidence>
<dbReference type="EMBL" id="OFTH01000037">
    <property type="protein sequence ID" value="SOZ68843.1"/>
    <property type="molecule type" value="Genomic_DNA"/>
</dbReference>
<evidence type="ECO:0000256" key="4">
    <source>
        <dbReference type="ARBA" id="ARBA00022827"/>
    </source>
</evidence>
<protein>
    <submittedName>
        <fullName evidence="9">Acyl-CoA dehydrogenase</fullName>
        <ecNumber evidence="9">1.3.99.-</ecNumber>
    </submittedName>
</protein>
<evidence type="ECO:0000256" key="1">
    <source>
        <dbReference type="ARBA" id="ARBA00001974"/>
    </source>
</evidence>
<proteinExistence type="inferred from homology"/>
<dbReference type="InterPro" id="IPR037069">
    <property type="entry name" value="AcylCoA_DH/ox_N_sf"/>
</dbReference>
<dbReference type="AlphaFoldDB" id="A0A375E7P5"/>
<dbReference type="CDD" id="cd01152">
    <property type="entry name" value="ACAD_fadE6_17_26"/>
    <property type="match status" value="1"/>
</dbReference>
<dbReference type="InterPro" id="IPR006091">
    <property type="entry name" value="Acyl-CoA_Oxase/DH_mid-dom"/>
</dbReference>
<dbReference type="EC" id="1.3.99.-" evidence="9"/>
<dbReference type="Gene3D" id="1.20.140.10">
    <property type="entry name" value="Butyryl-CoA Dehydrogenase, subunit A, domain 3"/>
    <property type="match status" value="1"/>
</dbReference>
<dbReference type="InterPro" id="IPR009075">
    <property type="entry name" value="AcylCo_DH/oxidase_C"/>
</dbReference>
<dbReference type="GO" id="GO:0005886">
    <property type="term" value="C:plasma membrane"/>
    <property type="evidence" value="ECO:0007669"/>
    <property type="project" value="TreeGrafter"/>
</dbReference>
<name>A0A375E7P5_9BURK</name>
<feature type="domain" description="Acyl-CoA dehydrogenase/oxidase N-terminal" evidence="8">
    <location>
        <begin position="10"/>
        <end position="119"/>
    </location>
</feature>
<evidence type="ECO:0000259" key="7">
    <source>
        <dbReference type="Pfam" id="PF02770"/>
    </source>
</evidence>
<dbReference type="Gene3D" id="1.10.540.10">
    <property type="entry name" value="Acyl-CoA dehydrogenase/oxidase, N-terminal domain"/>
    <property type="match status" value="1"/>
</dbReference>
<dbReference type="InterPro" id="IPR052161">
    <property type="entry name" value="Mycobact_Acyl-CoA_DH"/>
</dbReference>
<dbReference type="RefSeq" id="WP_116332322.1">
    <property type="nucleotide sequence ID" value="NZ_LT992560.1"/>
</dbReference>
<dbReference type="SUPFAM" id="SSF56645">
    <property type="entry name" value="Acyl-CoA dehydrogenase NM domain-like"/>
    <property type="match status" value="1"/>
</dbReference>
<comment type="similarity">
    <text evidence="2">Belongs to the acyl-CoA dehydrogenase family.</text>
</comment>
<dbReference type="Pfam" id="PF00441">
    <property type="entry name" value="Acyl-CoA_dh_1"/>
    <property type="match status" value="1"/>
</dbReference>
<dbReference type="SUPFAM" id="SSF47203">
    <property type="entry name" value="Acyl-CoA dehydrogenase C-terminal domain-like"/>
    <property type="match status" value="1"/>
</dbReference>
<dbReference type="Pfam" id="PF02770">
    <property type="entry name" value="Acyl-CoA_dh_M"/>
    <property type="match status" value="1"/>
</dbReference>
<accession>A0A375E7P5</accession>
<evidence type="ECO:0000259" key="8">
    <source>
        <dbReference type="Pfam" id="PF02771"/>
    </source>
</evidence>
<dbReference type="InterPro" id="IPR046373">
    <property type="entry name" value="Acyl-CoA_Oxase/DH_mid-dom_sf"/>
</dbReference>
<evidence type="ECO:0000259" key="6">
    <source>
        <dbReference type="Pfam" id="PF00441"/>
    </source>
</evidence>
<feature type="domain" description="Acyl-CoA oxidase/dehydrogenase middle" evidence="7">
    <location>
        <begin position="124"/>
        <end position="222"/>
    </location>
</feature>
<keyword evidence="4" id="KW-0274">FAD</keyword>
<dbReference type="PANTHER" id="PTHR43292">
    <property type="entry name" value="ACYL-COA DEHYDROGENASE"/>
    <property type="match status" value="1"/>
</dbReference>
<comment type="cofactor">
    <cofactor evidence="1">
        <name>FAD</name>
        <dbReference type="ChEBI" id="CHEBI:57692"/>
    </cofactor>
</comment>
<dbReference type="InterPro" id="IPR036250">
    <property type="entry name" value="AcylCo_DH-like_C"/>
</dbReference>
<dbReference type="GO" id="GO:0050660">
    <property type="term" value="F:flavin adenine dinucleotide binding"/>
    <property type="evidence" value="ECO:0007669"/>
    <property type="project" value="InterPro"/>
</dbReference>
<keyword evidence="5 9" id="KW-0560">Oxidoreductase</keyword>
<dbReference type="GO" id="GO:0016627">
    <property type="term" value="F:oxidoreductase activity, acting on the CH-CH group of donors"/>
    <property type="evidence" value="ECO:0007669"/>
    <property type="project" value="InterPro"/>
</dbReference>
<evidence type="ECO:0000256" key="2">
    <source>
        <dbReference type="ARBA" id="ARBA00009347"/>
    </source>
</evidence>
<gene>
    <name evidence="9" type="ORF">CBM2613_B120149</name>
</gene>
<comment type="caution">
    <text evidence="9">The sequence shown here is derived from an EMBL/GenBank/DDBJ whole genome shotgun (WGS) entry which is preliminary data.</text>
</comment>
<dbReference type="PANTHER" id="PTHR43292:SF3">
    <property type="entry name" value="ACYL-COA DEHYDROGENASE FADE29"/>
    <property type="match status" value="1"/>
</dbReference>
<dbReference type="FunFam" id="2.40.110.10:FF:000011">
    <property type="entry name" value="Acyl-CoA dehydrogenase FadE34"/>
    <property type="match status" value="1"/>
</dbReference>
<dbReference type="Gene3D" id="2.40.110.10">
    <property type="entry name" value="Butyryl-CoA Dehydrogenase, subunit A, domain 2"/>
    <property type="match status" value="1"/>
</dbReference>
<dbReference type="Proteomes" id="UP000256952">
    <property type="component" value="Chromosome CBM2613_b"/>
</dbReference>
<evidence type="ECO:0000256" key="3">
    <source>
        <dbReference type="ARBA" id="ARBA00022630"/>
    </source>
</evidence>